<dbReference type="Proteomes" id="UP000279275">
    <property type="component" value="Unassembled WGS sequence"/>
</dbReference>
<keyword evidence="3" id="KW-0479">Metal-binding</keyword>
<dbReference type="PANTHER" id="PTHR16222">
    <property type="entry name" value="ADP-RIBOSYLGLYCOHYDROLASE"/>
    <property type="match status" value="1"/>
</dbReference>
<dbReference type="InterPro" id="IPR005502">
    <property type="entry name" value="Ribosyl_crysJ1"/>
</dbReference>
<comment type="cofactor">
    <cofactor evidence="3">
        <name>Mg(2+)</name>
        <dbReference type="ChEBI" id="CHEBI:18420"/>
    </cofactor>
    <text evidence="3">Binds 2 magnesium ions per subunit.</text>
</comment>
<feature type="binding site" evidence="3">
    <location>
        <position position="306"/>
    </location>
    <ligand>
        <name>Mg(2+)</name>
        <dbReference type="ChEBI" id="CHEBI:18420"/>
        <label>1</label>
    </ligand>
</feature>
<evidence type="ECO:0000256" key="3">
    <source>
        <dbReference type="PIRSR" id="PIRSR605502-1"/>
    </source>
</evidence>
<proteinExistence type="inferred from homology"/>
<keyword evidence="5" id="KW-1185">Reference proteome</keyword>
<sequence>MSLRDVVHGGLLGGAVGDALGAPVEAMLLANIVQRYGQEGVTGGRNSFEGRISEETQLTLFLTEALIRSSVRARARGIGTTLGLVQEGLLVWLRGQGQPLPEQSHPLFSSLERYPELMSNRGPTSSTTKAMRLVAARGQPRIPLGTRTAPITDSKGCAATVRSAPCGFGRTPEHAFELGCDTAALTHGDPSGWLPAGTLAAIVAGLDSGLTTAAAVDRARAILTRHPAHLETSTALTTALRLADEITRHTTTVPPVGALKPLGFGVMGPEALALAVCAALTAEAAGGTPTEIFRAGVLLAVNHSGDSDSTGSIAGTILGARHGVAAIPAEWRTALDAAPIIEHLVADFCQEFGPNPPATAVGTPTDEWFARYPS</sequence>
<dbReference type="SUPFAM" id="SSF101478">
    <property type="entry name" value="ADP-ribosylglycohydrolase"/>
    <property type="match status" value="1"/>
</dbReference>
<comment type="similarity">
    <text evidence="1">Belongs to the ADP-ribosylglycohydrolase family.</text>
</comment>
<dbReference type="InterPro" id="IPR050792">
    <property type="entry name" value="ADP-ribosylglycohydrolase"/>
</dbReference>
<dbReference type="AlphaFoldDB" id="A0A3M2LGK6"/>
<feature type="binding site" evidence="3">
    <location>
        <position position="53"/>
    </location>
    <ligand>
        <name>Mg(2+)</name>
        <dbReference type="ChEBI" id="CHEBI:18420"/>
        <label>1</label>
    </ligand>
</feature>
<name>A0A3M2LGK6_9NOCA</name>
<gene>
    <name evidence="4" type="ORF">EBN03_01855</name>
</gene>
<dbReference type="GO" id="GO:0046872">
    <property type="term" value="F:metal ion binding"/>
    <property type="evidence" value="ECO:0007669"/>
    <property type="project" value="UniProtKB-KW"/>
</dbReference>
<evidence type="ECO:0000256" key="1">
    <source>
        <dbReference type="ARBA" id="ARBA00010702"/>
    </source>
</evidence>
<protein>
    <submittedName>
        <fullName evidence="4">ADP-ribosylglycohydrolase family protein</fullName>
    </submittedName>
</protein>
<evidence type="ECO:0000313" key="4">
    <source>
        <dbReference type="EMBL" id="RMI35753.1"/>
    </source>
</evidence>
<keyword evidence="3" id="KW-0460">Magnesium</keyword>
<feature type="binding site" evidence="3">
    <location>
        <position position="308"/>
    </location>
    <ligand>
        <name>Mg(2+)</name>
        <dbReference type="ChEBI" id="CHEBI:18420"/>
        <label>1</label>
    </ligand>
</feature>
<dbReference type="InterPro" id="IPR036705">
    <property type="entry name" value="Ribosyl_crysJ1_sf"/>
</dbReference>
<reference evidence="4 5" key="1">
    <citation type="submission" date="2018-10" db="EMBL/GenBank/DDBJ databases">
        <title>Isolation from cow dung.</title>
        <authorList>
            <person name="Ling L."/>
        </authorList>
    </citation>
    <scope>NUCLEOTIDE SEQUENCE [LARGE SCALE GENOMIC DNA]</scope>
    <source>
        <strain evidence="4 5">NEAU-LL90</strain>
    </source>
</reference>
<evidence type="ECO:0000313" key="5">
    <source>
        <dbReference type="Proteomes" id="UP000279275"/>
    </source>
</evidence>
<keyword evidence="2 4" id="KW-0378">Hydrolase</keyword>
<dbReference type="Pfam" id="PF03747">
    <property type="entry name" value="ADP_ribosyl_GH"/>
    <property type="match status" value="1"/>
</dbReference>
<dbReference type="Gene3D" id="1.10.4080.10">
    <property type="entry name" value="ADP-ribosylation/Crystallin J1"/>
    <property type="match status" value="1"/>
</dbReference>
<organism evidence="4 5">
    <name type="scientific">Nocardia stercoris</name>
    <dbReference type="NCBI Taxonomy" id="2483361"/>
    <lineage>
        <taxon>Bacteria</taxon>
        <taxon>Bacillati</taxon>
        <taxon>Actinomycetota</taxon>
        <taxon>Actinomycetes</taxon>
        <taxon>Mycobacteriales</taxon>
        <taxon>Nocardiaceae</taxon>
        <taxon>Nocardia</taxon>
    </lineage>
</organism>
<dbReference type="EMBL" id="RFFH01000001">
    <property type="protein sequence ID" value="RMI35753.1"/>
    <property type="molecule type" value="Genomic_DNA"/>
</dbReference>
<dbReference type="OrthoDB" id="4871367at2"/>
<accession>A0A3M2LGK6</accession>
<evidence type="ECO:0000256" key="2">
    <source>
        <dbReference type="ARBA" id="ARBA00022801"/>
    </source>
</evidence>
<dbReference type="PANTHER" id="PTHR16222:SF24">
    <property type="entry name" value="ADP-RIBOSYLHYDROLASE ARH3"/>
    <property type="match status" value="1"/>
</dbReference>
<comment type="caution">
    <text evidence="4">The sequence shown here is derived from an EMBL/GenBank/DDBJ whole genome shotgun (WGS) entry which is preliminary data.</text>
</comment>
<feature type="binding site" evidence="3">
    <location>
        <position position="309"/>
    </location>
    <ligand>
        <name>Mg(2+)</name>
        <dbReference type="ChEBI" id="CHEBI:18420"/>
        <label>1</label>
    </ligand>
</feature>
<dbReference type="GO" id="GO:0016787">
    <property type="term" value="F:hydrolase activity"/>
    <property type="evidence" value="ECO:0007669"/>
    <property type="project" value="UniProtKB-KW"/>
</dbReference>